<dbReference type="CDD" id="cd03801">
    <property type="entry name" value="GT4_PimA-like"/>
    <property type="match status" value="1"/>
</dbReference>
<dbReference type="EMBL" id="BAAAYR010000007">
    <property type="protein sequence ID" value="GAA3580059.1"/>
    <property type="molecule type" value="Genomic_DNA"/>
</dbReference>
<keyword evidence="5" id="KW-1185">Reference proteome</keyword>
<proteinExistence type="predicted"/>
<evidence type="ECO:0000256" key="2">
    <source>
        <dbReference type="ARBA" id="ARBA00022679"/>
    </source>
</evidence>
<accession>A0ABP6YBZ4</accession>
<dbReference type="PANTHER" id="PTHR12526">
    <property type="entry name" value="GLYCOSYLTRANSFERASE"/>
    <property type="match status" value="1"/>
</dbReference>
<evidence type="ECO:0000313" key="5">
    <source>
        <dbReference type="Proteomes" id="UP001500767"/>
    </source>
</evidence>
<evidence type="ECO:0000259" key="3">
    <source>
        <dbReference type="Pfam" id="PF13439"/>
    </source>
</evidence>
<evidence type="ECO:0000256" key="1">
    <source>
        <dbReference type="ARBA" id="ARBA00022676"/>
    </source>
</evidence>
<name>A0ABP6YBZ4_9ACTN</name>
<organism evidence="4 5">
    <name type="scientific">Microlunatus spumicola</name>
    <dbReference type="NCBI Taxonomy" id="81499"/>
    <lineage>
        <taxon>Bacteria</taxon>
        <taxon>Bacillati</taxon>
        <taxon>Actinomycetota</taxon>
        <taxon>Actinomycetes</taxon>
        <taxon>Propionibacteriales</taxon>
        <taxon>Propionibacteriaceae</taxon>
        <taxon>Microlunatus</taxon>
    </lineage>
</organism>
<dbReference type="Pfam" id="PF13692">
    <property type="entry name" value="Glyco_trans_1_4"/>
    <property type="match status" value="1"/>
</dbReference>
<comment type="caution">
    <text evidence="4">The sequence shown here is derived from an EMBL/GenBank/DDBJ whole genome shotgun (WGS) entry which is preliminary data.</text>
</comment>
<protein>
    <recommendedName>
        <fullName evidence="3">Glycosyltransferase subfamily 4-like N-terminal domain-containing protein</fullName>
    </recommendedName>
</protein>
<dbReference type="Proteomes" id="UP001500767">
    <property type="component" value="Unassembled WGS sequence"/>
</dbReference>
<keyword evidence="2" id="KW-0808">Transferase</keyword>
<feature type="domain" description="Glycosyltransferase subfamily 4-like N-terminal" evidence="3">
    <location>
        <begin position="30"/>
        <end position="201"/>
    </location>
</feature>
<dbReference type="Gene3D" id="3.40.50.2000">
    <property type="entry name" value="Glycogen Phosphorylase B"/>
    <property type="match status" value="2"/>
</dbReference>
<reference evidence="5" key="1">
    <citation type="journal article" date="2019" name="Int. J. Syst. Evol. Microbiol.">
        <title>The Global Catalogue of Microorganisms (GCM) 10K type strain sequencing project: providing services to taxonomists for standard genome sequencing and annotation.</title>
        <authorList>
            <consortium name="The Broad Institute Genomics Platform"/>
            <consortium name="The Broad Institute Genome Sequencing Center for Infectious Disease"/>
            <person name="Wu L."/>
            <person name="Ma J."/>
        </authorList>
    </citation>
    <scope>NUCLEOTIDE SEQUENCE [LARGE SCALE GENOMIC DNA]</scope>
    <source>
        <strain evidence="5">JCM 16540</strain>
    </source>
</reference>
<dbReference type="Pfam" id="PF13439">
    <property type="entry name" value="Glyco_transf_4"/>
    <property type="match status" value="1"/>
</dbReference>
<dbReference type="RefSeq" id="WP_204912955.1">
    <property type="nucleotide sequence ID" value="NZ_BAAAYR010000007.1"/>
</dbReference>
<dbReference type="SUPFAM" id="SSF53756">
    <property type="entry name" value="UDP-Glycosyltransferase/glycogen phosphorylase"/>
    <property type="match status" value="1"/>
</dbReference>
<sequence length="415" mass="44061">MGLSSAEPVPGTAAGERPLKVLVVEFLPSGGMFQFSYLFGEALAALGHQVTLLTGPRPELASRRAGFVVDPSLPTWHPNEGLETGGLRRRARRALRALQLVAAWGSVLVRVRRERPDVVQFGELRYTLDTAAFALVARFGGARAVVDVAHNPVPYDVTGSSDSVEKSGRLTRALLARAYAAADLVLVLGEGPRTELLRAFPGVRRTAVCGHGDYSALVRQEAVDVLPSAAPPAALFFGAWTKYKDIPLLLDGFALVREQLPEATLTLAGPVMPDVDLEEVRRRAEPIGGVDLRPGYVAIEDLPGLFAQHRAVMFTYATVNISGSVHMAYTFGRPVVATRVGAMEDAVEDGVTGLLAEPTPRAVADAMLAVLGDPDRADALGAGAREHAERSSTWSGVADKAVAAYRDTLAGSAGR</sequence>
<keyword evidence="1" id="KW-0328">Glycosyltransferase</keyword>
<evidence type="ECO:0000313" key="4">
    <source>
        <dbReference type="EMBL" id="GAA3580059.1"/>
    </source>
</evidence>
<gene>
    <name evidence="4" type="ORF">GCM10022197_42190</name>
</gene>
<dbReference type="InterPro" id="IPR028098">
    <property type="entry name" value="Glyco_trans_4-like_N"/>
</dbReference>